<feature type="transmembrane region" description="Helical" evidence="1">
    <location>
        <begin position="22"/>
        <end position="42"/>
    </location>
</feature>
<keyword evidence="1" id="KW-0472">Membrane</keyword>
<dbReference type="EMBL" id="ML769454">
    <property type="protein sequence ID" value="KAE9400693.1"/>
    <property type="molecule type" value="Genomic_DNA"/>
</dbReference>
<dbReference type="Proteomes" id="UP000799118">
    <property type="component" value="Unassembled WGS sequence"/>
</dbReference>
<evidence type="ECO:0000313" key="2">
    <source>
        <dbReference type="EMBL" id="KAE9400693.1"/>
    </source>
</evidence>
<gene>
    <name evidence="2" type="ORF">BT96DRAFT_639811</name>
</gene>
<keyword evidence="3" id="KW-1185">Reference proteome</keyword>
<protein>
    <submittedName>
        <fullName evidence="2">Uncharacterized protein</fullName>
    </submittedName>
</protein>
<dbReference type="AlphaFoldDB" id="A0A6A4HRW7"/>
<organism evidence="2 3">
    <name type="scientific">Gymnopus androsaceus JB14</name>
    <dbReference type="NCBI Taxonomy" id="1447944"/>
    <lineage>
        <taxon>Eukaryota</taxon>
        <taxon>Fungi</taxon>
        <taxon>Dikarya</taxon>
        <taxon>Basidiomycota</taxon>
        <taxon>Agaricomycotina</taxon>
        <taxon>Agaricomycetes</taxon>
        <taxon>Agaricomycetidae</taxon>
        <taxon>Agaricales</taxon>
        <taxon>Marasmiineae</taxon>
        <taxon>Omphalotaceae</taxon>
        <taxon>Gymnopus</taxon>
    </lineage>
</organism>
<sequence>MAILHINSRAFRNFILSSLPSLSHLVPLSMPAFLLIALHATFKSVMLGQVLLPQAACYTSITSKTHANSFKILLTEWLLVQKRAASLFGCMYSL</sequence>
<proteinExistence type="predicted"/>
<name>A0A6A4HRW7_9AGAR</name>
<evidence type="ECO:0000256" key="1">
    <source>
        <dbReference type="SAM" id="Phobius"/>
    </source>
</evidence>
<keyword evidence="1" id="KW-0812">Transmembrane</keyword>
<evidence type="ECO:0000313" key="3">
    <source>
        <dbReference type="Proteomes" id="UP000799118"/>
    </source>
</evidence>
<keyword evidence="1" id="KW-1133">Transmembrane helix</keyword>
<reference evidence="2" key="1">
    <citation type="journal article" date="2019" name="Environ. Microbiol.">
        <title>Fungal ecological strategies reflected in gene transcription - a case study of two litter decomposers.</title>
        <authorList>
            <person name="Barbi F."/>
            <person name="Kohler A."/>
            <person name="Barry K."/>
            <person name="Baskaran P."/>
            <person name="Daum C."/>
            <person name="Fauchery L."/>
            <person name="Ihrmark K."/>
            <person name="Kuo A."/>
            <person name="LaButti K."/>
            <person name="Lipzen A."/>
            <person name="Morin E."/>
            <person name="Grigoriev I.V."/>
            <person name="Henrissat B."/>
            <person name="Lindahl B."/>
            <person name="Martin F."/>
        </authorList>
    </citation>
    <scope>NUCLEOTIDE SEQUENCE</scope>
    <source>
        <strain evidence="2">JB14</strain>
    </source>
</reference>
<accession>A0A6A4HRW7</accession>